<keyword evidence="1" id="KW-0472">Membrane</keyword>
<name>A0A7K1GDS3_9FLAO</name>
<evidence type="ECO:0000256" key="1">
    <source>
        <dbReference type="SAM" id="Phobius"/>
    </source>
</evidence>
<accession>A0A7K1GDS3</accession>
<comment type="caution">
    <text evidence="2">The sequence shown here is derived from an EMBL/GenBank/DDBJ whole genome shotgun (WGS) entry which is preliminary data.</text>
</comment>
<gene>
    <name evidence="2" type="ORF">F1003_09965</name>
</gene>
<keyword evidence="1" id="KW-0812">Transmembrane</keyword>
<feature type="transmembrane region" description="Helical" evidence="1">
    <location>
        <begin position="27"/>
        <end position="47"/>
    </location>
</feature>
<evidence type="ECO:0000313" key="3">
    <source>
        <dbReference type="Proteomes" id="UP000447545"/>
    </source>
</evidence>
<reference evidence="2 3" key="1">
    <citation type="submission" date="2019-11" db="EMBL/GenBank/DDBJ databases">
        <title>Winogradskyella ouciana sp. nov., isolated from the hadal seawater of the Mariana Trench.</title>
        <authorList>
            <person name="Liu R."/>
        </authorList>
    </citation>
    <scope>NUCLEOTIDE SEQUENCE [LARGE SCALE GENOMIC DNA]</scope>
    <source>
        <strain evidence="2 3">ZXX205</strain>
    </source>
</reference>
<dbReference type="RefSeq" id="WP_155089260.1">
    <property type="nucleotide sequence ID" value="NZ_WJYA01000005.1"/>
</dbReference>
<keyword evidence="1" id="KW-1133">Transmembrane helix</keyword>
<protein>
    <submittedName>
        <fullName evidence="2">Uncharacterized protein</fullName>
    </submittedName>
</protein>
<sequence>MLTPLLVIAAMILLIISRVGDAKKIDWIAYAAVAIIAVCIILIVNLVNKSK</sequence>
<evidence type="ECO:0000313" key="2">
    <source>
        <dbReference type="EMBL" id="MTE27251.1"/>
    </source>
</evidence>
<dbReference type="EMBL" id="WJYA01000005">
    <property type="protein sequence ID" value="MTE27251.1"/>
    <property type="molecule type" value="Genomic_DNA"/>
</dbReference>
<organism evidence="2 3">
    <name type="scientific">Winogradskyella ouciana</name>
    <dbReference type="NCBI Taxonomy" id="2608631"/>
    <lineage>
        <taxon>Bacteria</taxon>
        <taxon>Pseudomonadati</taxon>
        <taxon>Bacteroidota</taxon>
        <taxon>Flavobacteriia</taxon>
        <taxon>Flavobacteriales</taxon>
        <taxon>Flavobacteriaceae</taxon>
        <taxon>Winogradskyella</taxon>
    </lineage>
</organism>
<keyword evidence="3" id="KW-1185">Reference proteome</keyword>
<dbReference type="AlphaFoldDB" id="A0A7K1GDS3"/>
<proteinExistence type="predicted"/>
<dbReference type="Proteomes" id="UP000447545">
    <property type="component" value="Unassembled WGS sequence"/>
</dbReference>